<dbReference type="GO" id="GO:0016125">
    <property type="term" value="P:sterol metabolic process"/>
    <property type="evidence" value="ECO:0007669"/>
    <property type="project" value="TreeGrafter"/>
</dbReference>
<keyword evidence="11" id="KW-1185">Reference proteome</keyword>
<dbReference type="PANTHER" id="PTHR24286">
    <property type="entry name" value="CYTOCHROME P450 26"/>
    <property type="match status" value="1"/>
</dbReference>
<evidence type="ECO:0000256" key="1">
    <source>
        <dbReference type="ARBA" id="ARBA00001971"/>
    </source>
</evidence>
<dbReference type="GO" id="GO:0020037">
    <property type="term" value="F:heme binding"/>
    <property type="evidence" value="ECO:0007669"/>
    <property type="project" value="InterPro"/>
</dbReference>
<keyword evidence="4 8" id="KW-0479">Metal-binding</keyword>
<keyword evidence="7 9" id="KW-0503">Monooxygenase</keyword>
<dbReference type="PRINTS" id="PR00465">
    <property type="entry name" value="EP450IV"/>
</dbReference>
<dbReference type="Pfam" id="PF00067">
    <property type="entry name" value="p450"/>
    <property type="match status" value="2"/>
</dbReference>
<evidence type="ECO:0000256" key="8">
    <source>
        <dbReference type="PIRSR" id="PIRSR602403-1"/>
    </source>
</evidence>
<evidence type="ECO:0000256" key="4">
    <source>
        <dbReference type="ARBA" id="ARBA00022723"/>
    </source>
</evidence>
<evidence type="ECO:0000256" key="7">
    <source>
        <dbReference type="ARBA" id="ARBA00023033"/>
    </source>
</evidence>
<dbReference type="GO" id="GO:0016705">
    <property type="term" value="F:oxidoreductase activity, acting on paired donors, with incorporation or reduction of molecular oxygen"/>
    <property type="evidence" value="ECO:0007669"/>
    <property type="project" value="InterPro"/>
</dbReference>
<dbReference type="InterPro" id="IPR036396">
    <property type="entry name" value="Cyt_P450_sf"/>
</dbReference>
<dbReference type="InterPro" id="IPR002403">
    <property type="entry name" value="Cyt_P450_E_grp-IV"/>
</dbReference>
<keyword evidence="5 9" id="KW-0560">Oxidoreductase</keyword>
<dbReference type="PROSITE" id="PS00086">
    <property type="entry name" value="CYTOCHROME_P450"/>
    <property type="match status" value="1"/>
</dbReference>
<organism evidence="10 11">
    <name type="scientific">Nocardia gamkensis</name>
    <dbReference type="NCBI Taxonomy" id="352869"/>
    <lineage>
        <taxon>Bacteria</taxon>
        <taxon>Bacillati</taxon>
        <taxon>Actinomycetota</taxon>
        <taxon>Actinomycetes</taxon>
        <taxon>Mycobacteriales</taxon>
        <taxon>Nocardiaceae</taxon>
        <taxon>Nocardia</taxon>
    </lineage>
</organism>
<comment type="cofactor">
    <cofactor evidence="1 8">
        <name>heme</name>
        <dbReference type="ChEBI" id="CHEBI:30413"/>
    </cofactor>
</comment>
<evidence type="ECO:0000313" key="10">
    <source>
        <dbReference type="EMBL" id="NKY30571.1"/>
    </source>
</evidence>
<dbReference type="Proteomes" id="UP000540698">
    <property type="component" value="Unassembled WGS sequence"/>
</dbReference>
<protein>
    <submittedName>
        <fullName evidence="10">Cytochrome P450</fullName>
    </submittedName>
</protein>
<dbReference type="PANTHER" id="PTHR24286:SF24">
    <property type="entry name" value="LANOSTEROL 14-ALPHA DEMETHYLASE"/>
    <property type="match status" value="1"/>
</dbReference>
<dbReference type="AlphaFoldDB" id="A0A7X6L9W9"/>
<dbReference type="InterPro" id="IPR001128">
    <property type="entry name" value="Cyt_P450"/>
</dbReference>
<keyword evidence="6 8" id="KW-0408">Iron</keyword>
<evidence type="ECO:0000256" key="2">
    <source>
        <dbReference type="ARBA" id="ARBA00010617"/>
    </source>
</evidence>
<evidence type="ECO:0000256" key="3">
    <source>
        <dbReference type="ARBA" id="ARBA00022617"/>
    </source>
</evidence>
<dbReference type="SUPFAM" id="SSF48264">
    <property type="entry name" value="Cytochrome P450"/>
    <property type="match status" value="1"/>
</dbReference>
<evidence type="ECO:0000256" key="6">
    <source>
        <dbReference type="ARBA" id="ARBA00023004"/>
    </source>
</evidence>
<dbReference type="EMBL" id="JAAXOS010000018">
    <property type="protein sequence ID" value="NKY30571.1"/>
    <property type="molecule type" value="Genomic_DNA"/>
</dbReference>
<comment type="similarity">
    <text evidence="2 9">Belongs to the cytochrome P450 family.</text>
</comment>
<dbReference type="Gene3D" id="1.10.630.10">
    <property type="entry name" value="Cytochrome P450"/>
    <property type="match status" value="1"/>
</dbReference>
<dbReference type="CDD" id="cd11045">
    <property type="entry name" value="CYP136-like"/>
    <property type="match status" value="1"/>
</dbReference>
<dbReference type="PRINTS" id="PR00385">
    <property type="entry name" value="P450"/>
</dbReference>
<dbReference type="GO" id="GO:0004497">
    <property type="term" value="F:monooxygenase activity"/>
    <property type="evidence" value="ECO:0007669"/>
    <property type="project" value="UniProtKB-KW"/>
</dbReference>
<evidence type="ECO:0000256" key="9">
    <source>
        <dbReference type="RuleBase" id="RU000461"/>
    </source>
</evidence>
<evidence type="ECO:0000313" key="11">
    <source>
        <dbReference type="Proteomes" id="UP000540698"/>
    </source>
</evidence>
<proteinExistence type="inferred from homology"/>
<gene>
    <name evidence="10" type="ORF">HGB38_30795</name>
</gene>
<dbReference type="GO" id="GO:0005506">
    <property type="term" value="F:iron ion binding"/>
    <property type="evidence" value="ECO:0007669"/>
    <property type="project" value="InterPro"/>
</dbReference>
<feature type="binding site" description="axial binding residue" evidence="8">
    <location>
        <position position="416"/>
    </location>
    <ligand>
        <name>heme</name>
        <dbReference type="ChEBI" id="CHEBI:30413"/>
    </ligand>
    <ligandPart>
        <name>Fe</name>
        <dbReference type="ChEBI" id="CHEBI:18248"/>
    </ligandPart>
</feature>
<evidence type="ECO:0000256" key="5">
    <source>
        <dbReference type="ARBA" id="ARBA00023002"/>
    </source>
</evidence>
<sequence length="475" mass="52934">MMTTLTQVATGTIATAALRAPVRRQILATPPAHSGLRPVSGDGGLPLIGYSFNVFDDLLTLQRRLFDRYGPVHWTNAFGTKLVIAVGPDAIDEVLANRDKAFANAGWEPFLGPFFRRGIILLDFDEHKHHRRIMQQAFTRTRLHGYLELINQAADRLLDEWHTGRGFLMYPSTKQLTLDIATSSFVGAPLGTEADQLHRAFTDTVQGGLSVVRADVPGGRWHAGLRGRRVLEQYFRSQFPARRAEPGTSLFGVLCQAQDETGAGFSDDDIVNHMIFLLMAAHDTTTTTVSMMAYHLAANPSWQRRAREESIALGKPAIDYDDLERLPTLDLVMKETLRLSSPVGTLARETVRDTELLGHYIPAGTKLAVSLASSHRMEPWWSDPDTFDPGRFAEDRREDKDHRTKFAPFGAGVHKCIGMYFGGMEVKAILHQMLLRFAWTVPAGYQPRMGYLTGPYPADGLPIDLSRTAPRGRRL</sequence>
<accession>A0A7X6L9W9</accession>
<keyword evidence="3 8" id="KW-0349">Heme</keyword>
<reference evidence="10 11" key="1">
    <citation type="submission" date="2020-04" db="EMBL/GenBank/DDBJ databases">
        <title>MicrobeNet Type strains.</title>
        <authorList>
            <person name="Nicholson A.C."/>
        </authorList>
    </citation>
    <scope>NUCLEOTIDE SEQUENCE [LARGE SCALE GENOMIC DNA]</scope>
    <source>
        <strain evidence="10 11">DSM 44956</strain>
    </source>
</reference>
<name>A0A7X6L9W9_9NOCA</name>
<comment type="caution">
    <text evidence="10">The sequence shown here is derived from an EMBL/GenBank/DDBJ whole genome shotgun (WGS) entry which is preliminary data.</text>
</comment>
<dbReference type="InterPro" id="IPR017972">
    <property type="entry name" value="Cyt_P450_CS"/>
</dbReference>